<sequence>MEPTGSSRKGTRFSLVPTFDSLPSLPNNGAFSAVAGWNSANSIDHAGKGLMNVSEKAMNNLTNGNAALGAAKALRLIPLRAVYGQSGYR</sequence>
<accession>A0A6A4HCD7</accession>
<dbReference type="AlphaFoldDB" id="A0A6A4HCD7"/>
<gene>
    <name evidence="1" type="ORF">BT96DRAFT_997155</name>
</gene>
<dbReference type="OrthoDB" id="4898945at2759"/>
<evidence type="ECO:0000313" key="1">
    <source>
        <dbReference type="EMBL" id="KAE9395989.1"/>
    </source>
</evidence>
<protein>
    <submittedName>
        <fullName evidence="1">Uncharacterized protein</fullName>
    </submittedName>
</protein>
<evidence type="ECO:0000313" key="2">
    <source>
        <dbReference type="Proteomes" id="UP000799118"/>
    </source>
</evidence>
<keyword evidence="2" id="KW-1185">Reference proteome</keyword>
<reference evidence="1" key="1">
    <citation type="journal article" date="2019" name="Environ. Microbiol.">
        <title>Fungal ecological strategies reflected in gene transcription - a case study of two litter decomposers.</title>
        <authorList>
            <person name="Barbi F."/>
            <person name="Kohler A."/>
            <person name="Barry K."/>
            <person name="Baskaran P."/>
            <person name="Daum C."/>
            <person name="Fauchery L."/>
            <person name="Ihrmark K."/>
            <person name="Kuo A."/>
            <person name="LaButti K."/>
            <person name="Lipzen A."/>
            <person name="Morin E."/>
            <person name="Grigoriev I.V."/>
            <person name="Henrissat B."/>
            <person name="Lindahl B."/>
            <person name="Martin F."/>
        </authorList>
    </citation>
    <scope>NUCLEOTIDE SEQUENCE</scope>
    <source>
        <strain evidence="1">JB14</strain>
    </source>
</reference>
<dbReference type="Proteomes" id="UP000799118">
    <property type="component" value="Unassembled WGS sequence"/>
</dbReference>
<organism evidence="1 2">
    <name type="scientific">Gymnopus androsaceus JB14</name>
    <dbReference type="NCBI Taxonomy" id="1447944"/>
    <lineage>
        <taxon>Eukaryota</taxon>
        <taxon>Fungi</taxon>
        <taxon>Dikarya</taxon>
        <taxon>Basidiomycota</taxon>
        <taxon>Agaricomycotina</taxon>
        <taxon>Agaricomycetes</taxon>
        <taxon>Agaricomycetidae</taxon>
        <taxon>Agaricales</taxon>
        <taxon>Marasmiineae</taxon>
        <taxon>Omphalotaceae</taxon>
        <taxon>Gymnopus</taxon>
    </lineage>
</organism>
<dbReference type="EMBL" id="ML769521">
    <property type="protein sequence ID" value="KAE9395989.1"/>
    <property type="molecule type" value="Genomic_DNA"/>
</dbReference>
<name>A0A6A4HCD7_9AGAR</name>
<proteinExistence type="predicted"/>